<dbReference type="Proteomes" id="UP000194151">
    <property type="component" value="Chromosome"/>
</dbReference>
<evidence type="ECO:0000256" key="6">
    <source>
        <dbReference type="ARBA" id="ARBA00022989"/>
    </source>
</evidence>
<dbReference type="AlphaFoldDB" id="A0A1W6YFN5"/>
<dbReference type="GO" id="GO:0005886">
    <property type="term" value="C:plasma membrane"/>
    <property type="evidence" value="ECO:0007669"/>
    <property type="project" value="UniProtKB-SubCell"/>
</dbReference>
<dbReference type="InterPro" id="IPR000515">
    <property type="entry name" value="MetI-like"/>
</dbReference>
<keyword evidence="4" id="KW-1003">Cell membrane</keyword>
<keyword evidence="3 8" id="KW-0813">Transport</keyword>
<evidence type="ECO:0000313" key="11">
    <source>
        <dbReference type="Proteomes" id="UP000194151"/>
    </source>
</evidence>
<feature type="transmembrane region" description="Helical" evidence="8">
    <location>
        <begin position="94"/>
        <end position="122"/>
    </location>
</feature>
<dbReference type="STRING" id="1416806.CAL12_02380"/>
<evidence type="ECO:0000256" key="8">
    <source>
        <dbReference type="RuleBase" id="RU363032"/>
    </source>
</evidence>
<feature type="transmembrane region" description="Helical" evidence="8">
    <location>
        <begin position="142"/>
        <end position="169"/>
    </location>
</feature>
<dbReference type="GO" id="GO:0055085">
    <property type="term" value="P:transmembrane transport"/>
    <property type="evidence" value="ECO:0007669"/>
    <property type="project" value="InterPro"/>
</dbReference>
<feature type="transmembrane region" description="Helical" evidence="8">
    <location>
        <begin position="245"/>
        <end position="267"/>
    </location>
</feature>
<dbReference type="SUPFAM" id="SSF161098">
    <property type="entry name" value="MetI-like"/>
    <property type="match status" value="1"/>
</dbReference>
<feature type="domain" description="ABC transmembrane type-1" evidence="9">
    <location>
        <begin position="60"/>
        <end position="266"/>
    </location>
</feature>
<proteinExistence type="inferred from homology"/>
<evidence type="ECO:0000256" key="5">
    <source>
        <dbReference type="ARBA" id="ARBA00022692"/>
    </source>
</evidence>
<dbReference type="Gene3D" id="1.10.3720.10">
    <property type="entry name" value="MetI-like"/>
    <property type="match status" value="1"/>
</dbReference>
<dbReference type="OrthoDB" id="9808619at2"/>
<gene>
    <name evidence="10" type="ORF">CAL12_02380</name>
</gene>
<dbReference type="EMBL" id="CP021108">
    <property type="protein sequence ID" value="ARP79784.1"/>
    <property type="molecule type" value="Genomic_DNA"/>
</dbReference>
<evidence type="ECO:0000256" key="2">
    <source>
        <dbReference type="ARBA" id="ARBA00007069"/>
    </source>
</evidence>
<protein>
    <submittedName>
        <fullName evidence="10">Spermidine/putrescine ABC transporter permease</fullName>
    </submittedName>
</protein>
<dbReference type="PROSITE" id="PS50928">
    <property type="entry name" value="ABC_TM1"/>
    <property type="match status" value="1"/>
</dbReference>
<evidence type="ECO:0000256" key="4">
    <source>
        <dbReference type="ARBA" id="ARBA00022475"/>
    </source>
</evidence>
<dbReference type="RefSeq" id="WP_086063017.1">
    <property type="nucleotide sequence ID" value="NZ_CP021108.1"/>
</dbReference>
<dbReference type="CDD" id="cd06261">
    <property type="entry name" value="TM_PBP2"/>
    <property type="match status" value="1"/>
</dbReference>
<sequence length="278" mass="30610">MAHTLSTRAVVVLLAPLCALLLLFFLWPLGLVGWSSIYDHGYTLRGYADVLNGTLIHRVLGTTLHISVLATLTSLVLGYLIALHLAAMPARRRAPYLIMVMLPFWTSILVKSYAFTIVLGNSGVVNQLLGWMSGGAWHVELLFNRVGVVLGMTNYLLPFMVLPVMASLINQNRSLHMAAEIMGASQWRIFSRITLPLSLPGVCAGVLMCLTLSMGMYITPALLGGRQDMMLANLIDFYTRQTLDWTLASSIAFVLLAISAVLIAMLIRVQRDRETTFA</sequence>
<comment type="subcellular location">
    <subcellularLocation>
        <location evidence="1 8">Cell membrane</location>
        <topology evidence="1 8">Multi-pass membrane protein</topology>
    </subcellularLocation>
</comment>
<keyword evidence="11" id="KW-1185">Reference proteome</keyword>
<reference evidence="10 11" key="1">
    <citation type="submission" date="2017-05" db="EMBL/GenBank/DDBJ databases">
        <title>Complete and WGS of Bordetella genogroups.</title>
        <authorList>
            <person name="Spilker T."/>
            <person name="LiPuma J."/>
        </authorList>
    </citation>
    <scope>NUCLEOTIDE SEQUENCE [LARGE SCALE GENOMIC DNA]</scope>
    <source>
        <strain evidence="10 11">AU19157</strain>
    </source>
</reference>
<keyword evidence="7 8" id="KW-0472">Membrane</keyword>
<evidence type="ECO:0000256" key="1">
    <source>
        <dbReference type="ARBA" id="ARBA00004651"/>
    </source>
</evidence>
<comment type="similarity">
    <text evidence="2">Belongs to the binding-protein-dependent transport system permease family. CysTW subfamily.</text>
</comment>
<organism evidence="10 11">
    <name type="scientific">Bordetella genomosp. 8</name>
    <dbReference type="NCBI Taxonomy" id="1416806"/>
    <lineage>
        <taxon>Bacteria</taxon>
        <taxon>Pseudomonadati</taxon>
        <taxon>Pseudomonadota</taxon>
        <taxon>Betaproteobacteria</taxon>
        <taxon>Burkholderiales</taxon>
        <taxon>Alcaligenaceae</taxon>
        <taxon>Bordetella</taxon>
    </lineage>
</organism>
<dbReference type="PANTHER" id="PTHR42929">
    <property type="entry name" value="INNER MEMBRANE ABC TRANSPORTER PERMEASE PROTEIN YDCU-RELATED-RELATED"/>
    <property type="match status" value="1"/>
</dbReference>
<evidence type="ECO:0000256" key="3">
    <source>
        <dbReference type="ARBA" id="ARBA00022448"/>
    </source>
</evidence>
<dbReference type="InterPro" id="IPR035906">
    <property type="entry name" value="MetI-like_sf"/>
</dbReference>
<keyword evidence="6 8" id="KW-1133">Transmembrane helix</keyword>
<keyword evidence="5 8" id="KW-0812">Transmembrane</keyword>
<dbReference type="Pfam" id="PF00528">
    <property type="entry name" value="BPD_transp_1"/>
    <property type="match status" value="1"/>
</dbReference>
<evidence type="ECO:0000313" key="10">
    <source>
        <dbReference type="EMBL" id="ARP79784.1"/>
    </source>
</evidence>
<accession>A0A1W6YFN5</accession>
<dbReference type="PANTHER" id="PTHR42929:SF5">
    <property type="entry name" value="ABC TRANSPORTER PERMEASE PROTEIN"/>
    <property type="match status" value="1"/>
</dbReference>
<evidence type="ECO:0000256" key="7">
    <source>
        <dbReference type="ARBA" id="ARBA00023136"/>
    </source>
</evidence>
<dbReference type="KEGG" id="bgv:CAL12_02380"/>
<feature type="transmembrane region" description="Helical" evidence="8">
    <location>
        <begin position="197"/>
        <end position="225"/>
    </location>
</feature>
<name>A0A1W6YFN5_9BORD</name>
<evidence type="ECO:0000259" key="9">
    <source>
        <dbReference type="PROSITE" id="PS50928"/>
    </source>
</evidence>
<feature type="transmembrane region" description="Helical" evidence="8">
    <location>
        <begin position="59"/>
        <end position="82"/>
    </location>
</feature>